<dbReference type="EMBL" id="PEBX01000022">
    <property type="protein sequence ID" value="PTQ56679.1"/>
    <property type="molecule type" value="Genomic_DNA"/>
</dbReference>
<gene>
    <name evidence="1" type="ORF">BSOLF_2829</name>
</gene>
<dbReference type="AlphaFoldDB" id="A0A2R6Y1W8"/>
<evidence type="ECO:0000313" key="1">
    <source>
        <dbReference type="EMBL" id="PTQ56679.1"/>
    </source>
</evidence>
<proteinExistence type="predicted"/>
<accession>A0A2R6Y1W8</accession>
<reference evidence="2" key="1">
    <citation type="journal article" date="2018" name="Sci. Rep.">
        <title>Lignite coal burning seam in the remote Altai Mountains harbors a hydrogen-driven thermophilic microbial community.</title>
        <authorList>
            <person name="Kadnikov V.V."/>
            <person name="Mardanov A.V."/>
            <person name="Ivasenko D.A."/>
            <person name="Antsiferov D.V."/>
            <person name="Beletsky A.V."/>
            <person name="Karnachuk O.V."/>
            <person name="Ravin N.V."/>
        </authorList>
    </citation>
    <scope>NUCLEOTIDE SEQUENCE [LARGE SCALE GENOMIC DNA]</scope>
</reference>
<sequence length="38" mass="4365">MKITTDRTNEHYCVACAVESIDAGIRKLQMLRRELLGE</sequence>
<evidence type="ECO:0000313" key="2">
    <source>
        <dbReference type="Proteomes" id="UP000244338"/>
    </source>
</evidence>
<protein>
    <submittedName>
        <fullName evidence="1">Uncharacterized protein</fullName>
    </submittedName>
</protein>
<name>A0A2R6Y1W8_9BACL</name>
<dbReference type="Proteomes" id="UP000244338">
    <property type="component" value="Unassembled WGS sequence"/>
</dbReference>
<comment type="caution">
    <text evidence="1">The sequence shown here is derived from an EMBL/GenBank/DDBJ whole genome shotgun (WGS) entry which is preliminary data.</text>
</comment>
<organism evidence="1 2">
    <name type="scientific">Candidatus Carbonibacillus altaicus</name>
    <dbReference type="NCBI Taxonomy" id="2163959"/>
    <lineage>
        <taxon>Bacteria</taxon>
        <taxon>Bacillati</taxon>
        <taxon>Bacillota</taxon>
        <taxon>Bacilli</taxon>
        <taxon>Bacillales</taxon>
        <taxon>Candidatus Carbonibacillus</taxon>
    </lineage>
</organism>